<reference evidence="2 3" key="1">
    <citation type="journal article" date="2014" name="Proc. Natl. Acad. Sci. U.S.A.">
        <title>Trajectory and genomic determinants of fungal-pathogen speciation and host adaptation.</title>
        <authorList>
            <person name="Hu X."/>
            <person name="Xiao G."/>
            <person name="Zheng P."/>
            <person name="Shang Y."/>
            <person name="Su Y."/>
            <person name="Zhang X."/>
            <person name="Liu X."/>
            <person name="Zhan S."/>
            <person name="St Leger R.J."/>
            <person name="Wang C."/>
        </authorList>
    </citation>
    <scope>NUCLEOTIDE SEQUENCE [LARGE SCALE GENOMIC DNA]</scope>
    <source>
        <strain evidence="2 3">ARSEF 1941</strain>
    </source>
</reference>
<keyword evidence="3" id="KW-1185">Reference proteome</keyword>
<sequence>MSPSLDSLLGGHHVHLAQRRQHHRRGLRPQHHSLSRLVRAGAKHLVEGGKTDVFPDCHHDHNQLDQASLRPHIQQHLRQYYCFNLAQQACRRDQIPKCNASTPRKLDGRDDGRDLAYSDVVLPSDRHRLPPSPTLKREDAFRDPSTSKIHLRRRVEHASEDEQVAGLYGMGLLYDNDEQDPGGGDCLDLNSIRHDEALYPIRPARRTRKQKVAHGAFRDAALQLDLSFSDLGDDAVVAQYLTSLNRLEAGEAIQHAPREPAESQPRLRVIYELSTSQPSFDIDTSQPPDLVVDILSDYDCFSDGELDDTPPQREIQENADNPPAEAWVILGDDS</sequence>
<name>A0A0B2X1K3_METAS</name>
<dbReference type="AlphaFoldDB" id="A0A0B2X1K3"/>
<organism evidence="2 3">
    <name type="scientific">Metarhizium album (strain ARSEF 1941)</name>
    <dbReference type="NCBI Taxonomy" id="1081103"/>
    <lineage>
        <taxon>Eukaryota</taxon>
        <taxon>Fungi</taxon>
        <taxon>Dikarya</taxon>
        <taxon>Ascomycota</taxon>
        <taxon>Pezizomycotina</taxon>
        <taxon>Sordariomycetes</taxon>
        <taxon>Hypocreomycetidae</taxon>
        <taxon>Hypocreales</taxon>
        <taxon>Clavicipitaceae</taxon>
        <taxon>Metarhizium</taxon>
    </lineage>
</organism>
<evidence type="ECO:0000313" key="2">
    <source>
        <dbReference type="EMBL" id="KHN99729.1"/>
    </source>
</evidence>
<gene>
    <name evidence="2" type="ORF">MAM_02582</name>
</gene>
<dbReference type="GeneID" id="63737037"/>
<feature type="region of interest" description="Disordered" evidence="1">
    <location>
        <begin position="123"/>
        <end position="146"/>
    </location>
</feature>
<dbReference type="EMBL" id="AZHE01000004">
    <property type="protein sequence ID" value="KHN99729.1"/>
    <property type="molecule type" value="Genomic_DNA"/>
</dbReference>
<evidence type="ECO:0000313" key="3">
    <source>
        <dbReference type="Proteomes" id="UP000030816"/>
    </source>
</evidence>
<dbReference type="Proteomes" id="UP000030816">
    <property type="component" value="Unassembled WGS sequence"/>
</dbReference>
<proteinExistence type="predicted"/>
<feature type="region of interest" description="Disordered" evidence="1">
    <location>
        <begin position="302"/>
        <end position="334"/>
    </location>
</feature>
<dbReference type="STRING" id="1081103.A0A0B2X1K3"/>
<evidence type="ECO:0000256" key="1">
    <source>
        <dbReference type="SAM" id="MobiDB-lite"/>
    </source>
</evidence>
<dbReference type="OrthoDB" id="5207704at2759"/>
<dbReference type="RefSeq" id="XP_040680795.1">
    <property type="nucleotide sequence ID" value="XM_040821381.1"/>
</dbReference>
<protein>
    <submittedName>
        <fullName evidence="2">Uncharacterized protein</fullName>
    </submittedName>
</protein>
<dbReference type="HOGENOM" id="CLU_067396_0_0_1"/>
<comment type="caution">
    <text evidence="2">The sequence shown here is derived from an EMBL/GenBank/DDBJ whole genome shotgun (WGS) entry which is preliminary data.</text>
</comment>
<accession>A0A0B2X1K3</accession>